<evidence type="ECO:0000313" key="5">
    <source>
        <dbReference type="Proteomes" id="UP001595547"/>
    </source>
</evidence>
<accession>A0ABV7IX34</accession>
<name>A0ABV7IX34_9RHOB</name>
<dbReference type="Proteomes" id="UP001595547">
    <property type="component" value="Unassembled WGS sequence"/>
</dbReference>
<proteinExistence type="predicted"/>
<feature type="transmembrane region" description="Helical" evidence="2">
    <location>
        <begin position="40"/>
        <end position="60"/>
    </location>
</feature>
<keyword evidence="5" id="KW-1185">Reference proteome</keyword>
<evidence type="ECO:0000256" key="2">
    <source>
        <dbReference type="SAM" id="Phobius"/>
    </source>
</evidence>
<keyword evidence="2" id="KW-0472">Membrane</keyword>
<evidence type="ECO:0000313" key="4">
    <source>
        <dbReference type="EMBL" id="MFC3180318.1"/>
    </source>
</evidence>
<organism evidence="4 5">
    <name type="scientific">Cypionkella sinensis</name>
    <dbReference type="NCBI Taxonomy" id="1756043"/>
    <lineage>
        <taxon>Bacteria</taxon>
        <taxon>Pseudomonadati</taxon>
        <taxon>Pseudomonadota</taxon>
        <taxon>Alphaproteobacteria</taxon>
        <taxon>Rhodobacterales</taxon>
        <taxon>Paracoccaceae</taxon>
        <taxon>Cypionkella</taxon>
    </lineage>
</organism>
<dbReference type="EMBL" id="JBHRTO010000001">
    <property type="protein sequence ID" value="MFC3180318.1"/>
    <property type="molecule type" value="Genomic_DNA"/>
</dbReference>
<dbReference type="InterPro" id="IPR025263">
    <property type="entry name" value="YhdP_central"/>
</dbReference>
<keyword evidence="2" id="KW-0812">Transmembrane</keyword>
<dbReference type="RefSeq" id="WP_380071947.1">
    <property type="nucleotide sequence ID" value="NZ_JBHRTO010000001.1"/>
</dbReference>
<reference evidence="5" key="1">
    <citation type="journal article" date="2019" name="Int. J. Syst. Evol. Microbiol.">
        <title>The Global Catalogue of Microorganisms (GCM) 10K type strain sequencing project: providing services to taxonomists for standard genome sequencing and annotation.</title>
        <authorList>
            <consortium name="The Broad Institute Genomics Platform"/>
            <consortium name="The Broad Institute Genome Sequencing Center for Infectious Disease"/>
            <person name="Wu L."/>
            <person name="Ma J."/>
        </authorList>
    </citation>
    <scope>NUCLEOTIDE SEQUENCE [LARGE SCALE GENOMIC DNA]</scope>
    <source>
        <strain evidence="5">KCTC 52039</strain>
    </source>
</reference>
<keyword evidence="2" id="KW-1133">Transmembrane helix</keyword>
<gene>
    <name evidence="4" type="ORF">ACFOGH_04900</name>
</gene>
<protein>
    <submittedName>
        <fullName evidence="4">DUF3971 domain-containing protein</fullName>
    </submittedName>
</protein>
<sequence>MVADAQNEAGADPVAADVAPAASASSVPPTKPRKRHRTGLFARLSLLLIIFGLIFAALGLSGKPIPMPVWVVAEVEQRANTALSKALPEAALALGGVEITVEDWVPRLRLDDLRLLRANGQALLTLPDLRLTLDPGSLLHGQIRARSLKLVGAHVQMTRDRDGNFDLSLGGKPMQPPIRNLPELFDAVDSAFSSPAAASLTTIEAEALTLTLLDQSSGRQFDLGDGRVRLENRAKEVAAEVSLSLISGATPARAVLTIVSQKTDDQARISAQIEGVAAKDIAALAAPFAWAGVLDAPISGEIHTTLRAEGVAALEASLAFGKGALQPSPEARPIAFDSASMAMRFVPAQGRIDLTALSVQSPTLRVKATGHSYLTRADGSRILGVLAREVPDAYLTQLEFSQVMIDPEGLFQEPVQFSHGALDARMRLRPFSLEIGQVALTEAERRLSASGQIGADQQGWRASVDLVLNEIQHDRLVALWPVTLLPNTRLWVDKNVLSGSLTDVRAALRIAPGAAPRLHLGYNFNDADVRFLATLPPIKAGDGYATVDGQTYTMVLARGTVTPPEGGQINVAGSVFAIPDVTQKPAIAEITLKTQSSLTAALSLLDQPPFHFMTKADQPVTLGEGRAQIETHLRLPLQKKIALKDVAYQVAGTVSGFSSATVVPGRKIAADSLAVSADTKGLTIAGAGQIGAVPFDVTYRQGFGLDQRGRARIEGAVTLSQATASEFGLGLPDGMVSGQGRGQVKIDLVRGQPGHLSLVSDLAGIGLTIPEVGWSKPKTAKGTLTAEVRLGKPPLVESIALKAAGLDATGSVTMKAGGGLDVAAFNRVRLGDWLDAPLEIKGRGQGKPVGLALTGGSVDMRKMPPASARKSSGKSGGSPLSLRLERLQVSESIALTAFRGDFSLAGGLNGNFIAGINGKAQVKGTVVPARNGTAVRLLSDDAGAVMAAAGIFASGRGGSLDVTLQPRAEPGSYDGLVRMGALRVRNTNVLAELLNAISVVGILEQLNGEGLLFNDVEAGFLLTPNAVQVRYGSAIGASLGVSMAGVYKSSSAELFMQGTISPIYMLNGIGAMLTRRGEGLFGFNYELKGTAANPQVSVNPLSILTPGMFREIFRSPPPVIGSKNPEGNGG</sequence>
<dbReference type="Pfam" id="PF13116">
    <property type="entry name" value="YhdP"/>
    <property type="match status" value="1"/>
</dbReference>
<comment type="caution">
    <text evidence="4">The sequence shown here is derived from an EMBL/GenBank/DDBJ whole genome shotgun (WGS) entry which is preliminary data.</text>
</comment>
<feature type="compositionally biased region" description="Low complexity" evidence="1">
    <location>
        <begin position="11"/>
        <end position="28"/>
    </location>
</feature>
<feature type="region of interest" description="Disordered" evidence="1">
    <location>
        <begin position="860"/>
        <end position="880"/>
    </location>
</feature>
<evidence type="ECO:0000259" key="3">
    <source>
        <dbReference type="Pfam" id="PF13116"/>
    </source>
</evidence>
<feature type="domain" description="YhdP central" evidence="3">
    <location>
        <begin position="397"/>
        <end position="836"/>
    </location>
</feature>
<feature type="region of interest" description="Disordered" evidence="1">
    <location>
        <begin position="1"/>
        <end position="34"/>
    </location>
</feature>
<evidence type="ECO:0000256" key="1">
    <source>
        <dbReference type="SAM" id="MobiDB-lite"/>
    </source>
</evidence>